<reference evidence="1 2" key="1">
    <citation type="submission" date="2018-05" db="EMBL/GenBank/DDBJ databases">
        <title>Genomic Encyclopedia of Archaeal and Bacterial Type Strains, Phase II (KMG-II): from individual species to whole genera.</title>
        <authorList>
            <person name="Goeker M."/>
        </authorList>
    </citation>
    <scope>NUCLEOTIDE SEQUENCE [LARGE SCALE GENOMIC DNA]</scope>
    <source>
        <strain evidence="1 2">DSM 22214</strain>
    </source>
</reference>
<organism evidence="1 2">
    <name type="scientific">Arcicella aurantiaca</name>
    <dbReference type="NCBI Taxonomy" id="591202"/>
    <lineage>
        <taxon>Bacteria</taxon>
        <taxon>Pseudomonadati</taxon>
        <taxon>Bacteroidota</taxon>
        <taxon>Cytophagia</taxon>
        <taxon>Cytophagales</taxon>
        <taxon>Flectobacillaceae</taxon>
        <taxon>Arcicella</taxon>
    </lineage>
</organism>
<dbReference type="AlphaFoldDB" id="A0A316E6Y1"/>
<name>A0A316E6Y1_9BACT</name>
<sequence>MKKIIATIILNLSVFHLIISQSLPSGTTAVKPYLTSNKVSIGSNPATLNKLYIEDNSTNTYPVDERDFIKLNNTDVTTNSAVTHVMTAGTSGARLELGIFGSNYGNSSYLNSTFANRGTLIARGGSGLVIRSSPDANGYYVFDGITFQVGANTPERMRITGDGNVGIGTTAPNAKLQVTNGDVYVENPSRGIILKSPNGTCWRVTIDDTGNFVRNQITCP</sequence>
<accession>A0A316E6Y1</accession>
<evidence type="ECO:0000313" key="2">
    <source>
        <dbReference type="Proteomes" id="UP000245489"/>
    </source>
</evidence>
<gene>
    <name evidence="1" type="ORF">LV89_02665</name>
</gene>
<dbReference type="Proteomes" id="UP000245489">
    <property type="component" value="Unassembled WGS sequence"/>
</dbReference>
<dbReference type="EMBL" id="QGGO01000013">
    <property type="protein sequence ID" value="PWK26184.1"/>
    <property type="molecule type" value="Genomic_DNA"/>
</dbReference>
<proteinExistence type="predicted"/>
<evidence type="ECO:0000313" key="1">
    <source>
        <dbReference type="EMBL" id="PWK26184.1"/>
    </source>
</evidence>
<protein>
    <submittedName>
        <fullName evidence="1">Uncharacterized protein</fullName>
    </submittedName>
</protein>
<dbReference type="OrthoDB" id="644207at2"/>
<keyword evidence="2" id="KW-1185">Reference proteome</keyword>
<dbReference type="RefSeq" id="WP_109743389.1">
    <property type="nucleotide sequence ID" value="NZ_QGGO01000013.1"/>
</dbReference>
<comment type="caution">
    <text evidence="1">The sequence shown here is derived from an EMBL/GenBank/DDBJ whole genome shotgun (WGS) entry which is preliminary data.</text>
</comment>